<evidence type="ECO:0000313" key="3">
    <source>
        <dbReference type="Proteomes" id="UP000186004"/>
    </source>
</evidence>
<evidence type="ECO:0000313" key="2">
    <source>
        <dbReference type="EMBL" id="SIR98183.1"/>
    </source>
</evidence>
<name>A0A1N7FCZ1_9ACTN</name>
<keyword evidence="3" id="KW-1185">Reference proteome</keyword>
<feature type="compositionally biased region" description="Basic and acidic residues" evidence="1">
    <location>
        <begin position="1"/>
        <end position="13"/>
    </location>
</feature>
<reference evidence="2 3" key="1">
    <citation type="submission" date="2017-01" db="EMBL/GenBank/DDBJ databases">
        <authorList>
            <person name="Mah S.A."/>
            <person name="Swanson W.J."/>
            <person name="Moy G.W."/>
            <person name="Vacquier V.D."/>
        </authorList>
    </citation>
    <scope>NUCLEOTIDE SEQUENCE [LARGE SCALE GENOMIC DNA]</scope>
    <source>
        <strain evidence="2 3">DSM 45758</strain>
    </source>
</reference>
<dbReference type="Proteomes" id="UP000186004">
    <property type="component" value="Unassembled WGS sequence"/>
</dbReference>
<dbReference type="AlphaFoldDB" id="A0A1N7FCZ1"/>
<feature type="compositionally biased region" description="Basic and acidic residues" evidence="1">
    <location>
        <begin position="49"/>
        <end position="65"/>
    </location>
</feature>
<sequence>MRATERPSPERTRTGRAAWAEADSQTEEDRQCSATTPRAAPQQGLARLHGPDDRNGPGQDGSEKWLEEPVRALAQGDTDRILAWLGRYARAGVGLDVAG</sequence>
<proteinExistence type="predicted"/>
<evidence type="ECO:0000256" key="1">
    <source>
        <dbReference type="SAM" id="MobiDB-lite"/>
    </source>
</evidence>
<dbReference type="EMBL" id="FTNF01000034">
    <property type="protein sequence ID" value="SIR98183.1"/>
    <property type="molecule type" value="Genomic_DNA"/>
</dbReference>
<accession>A0A1N7FCZ1</accession>
<gene>
    <name evidence="2" type="ORF">SAMN05444858_1342</name>
</gene>
<protein>
    <submittedName>
        <fullName evidence="2">Uncharacterized protein</fullName>
    </submittedName>
</protein>
<feature type="region of interest" description="Disordered" evidence="1">
    <location>
        <begin position="1"/>
        <end position="65"/>
    </location>
</feature>
<organism evidence="2 3">
    <name type="scientific">Micromonospora avicenniae</name>
    <dbReference type="NCBI Taxonomy" id="1198245"/>
    <lineage>
        <taxon>Bacteria</taxon>
        <taxon>Bacillati</taxon>
        <taxon>Actinomycetota</taxon>
        <taxon>Actinomycetes</taxon>
        <taxon>Micromonosporales</taxon>
        <taxon>Micromonosporaceae</taxon>
        <taxon>Micromonospora</taxon>
    </lineage>
</organism>